<name>A0A1N6JBP6_9BURK</name>
<evidence type="ECO:0000313" key="1">
    <source>
        <dbReference type="EMBL" id="SIO41556.1"/>
    </source>
</evidence>
<evidence type="ECO:0000313" key="2">
    <source>
        <dbReference type="Proteomes" id="UP000185151"/>
    </source>
</evidence>
<evidence type="ECO:0008006" key="3">
    <source>
        <dbReference type="Google" id="ProtNLM"/>
    </source>
</evidence>
<dbReference type="RefSeq" id="WP_074296331.1">
    <property type="nucleotide sequence ID" value="NZ_FSRU01000001.1"/>
</dbReference>
<organism evidence="1 2">
    <name type="scientific">Paraburkholderia phenazinium</name>
    <dbReference type="NCBI Taxonomy" id="60549"/>
    <lineage>
        <taxon>Bacteria</taxon>
        <taxon>Pseudomonadati</taxon>
        <taxon>Pseudomonadota</taxon>
        <taxon>Betaproteobacteria</taxon>
        <taxon>Burkholderiales</taxon>
        <taxon>Burkholderiaceae</taxon>
        <taxon>Paraburkholderia</taxon>
    </lineage>
</organism>
<sequence>MSQFPVYLVDVASDAAVEASLIEGISDSNVSDWEDAWMPALARALQQLKEKGVDRRFWPQNRHWDWRRKAEAFKGLLAAPSFSIVCQGMTQGLMIVETLESCRLPHQKGKPLVYIQYLETAPWNRPGLSAEHPRLKGVGTLLVRAAIELSRSEGFGGRIGLHSLPQANAWYANVCGMSDLGIDSAKENLRYFEMTPEQAEAFIAKGV</sequence>
<keyword evidence="2" id="KW-1185">Reference proteome</keyword>
<dbReference type="EMBL" id="FSRU01000001">
    <property type="protein sequence ID" value="SIO41556.1"/>
    <property type="molecule type" value="Genomic_DNA"/>
</dbReference>
<gene>
    <name evidence="1" type="ORF">SAMN05444165_2979</name>
</gene>
<dbReference type="Proteomes" id="UP000185151">
    <property type="component" value="Unassembled WGS sequence"/>
</dbReference>
<accession>A0A1N6JBP6</accession>
<proteinExistence type="predicted"/>
<dbReference type="AlphaFoldDB" id="A0A1N6JBP6"/>
<protein>
    <recommendedName>
        <fullName evidence="3">Acetyltransferase (GNAT) family protein</fullName>
    </recommendedName>
</protein>
<reference evidence="1 2" key="1">
    <citation type="submission" date="2016-11" db="EMBL/GenBank/DDBJ databases">
        <authorList>
            <person name="Jaros S."/>
            <person name="Januszkiewicz K."/>
            <person name="Wedrychowicz H."/>
        </authorList>
    </citation>
    <scope>NUCLEOTIDE SEQUENCE [LARGE SCALE GENOMIC DNA]</scope>
    <source>
        <strain evidence="1 2">GAS95</strain>
    </source>
</reference>
<dbReference type="OrthoDB" id="6064764at2"/>